<protein>
    <submittedName>
        <fullName evidence="1">Uncharacterized protein</fullName>
    </submittedName>
</protein>
<accession>A0AAV7K8H4</accession>
<dbReference type="SMART" id="SM00175">
    <property type="entry name" value="RAB"/>
    <property type="match status" value="1"/>
</dbReference>
<evidence type="ECO:0000313" key="1">
    <source>
        <dbReference type="EMBL" id="KAI6657621.1"/>
    </source>
</evidence>
<dbReference type="SUPFAM" id="SSF52540">
    <property type="entry name" value="P-loop containing nucleoside triphosphate hydrolases"/>
    <property type="match status" value="1"/>
</dbReference>
<dbReference type="InterPro" id="IPR050209">
    <property type="entry name" value="Rab_GTPases_membrane_traffic"/>
</dbReference>
<organism evidence="1 2">
    <name type="scientific">Oopsacas minuta</name>
    <dbReference type="NCBI Taxonomy" id="111878"/>
    <lineage>
        <taxon>Eukaryota</taxon>
        <taxon>Metazoa</taxon>
        <taxon>Porifera</taxon>
        <taxon>Hexactinellida</taxon>
        <taxon>Hexasterophora</taxon>
        <taxon>Lyssacinosida</taxon>
        <taxon>Leucopsacidae</taxon>
        <taxon>Oopsacas</taxon>
    </lineage>
</organism>
<dbReference type="Proteomes" id="UP001165289">
    <property type="component" value="Unassembled WGS sequence"/>
</dbReference>
<dbReference type="PRINTS" id="PR00449">
    <property type="entry name" value="RASTRNSFRMNG"/>
</dbReference>
<dbReference type="Pfam" id="PF00071">
    <property type="entry name" value="Ras"/>
    <property type="match status" value="1"/>
</dbReference>
<evidence type="ECO:0000313" key="2">
    <source>
        <dbReference type="Proteomes" id="UP001165289"/>
    </source>
</evidence>
<dbReference type="InterPro" id="IPR001806">
    <property type="entry name" value="Small_GTPase"/>
</dbReference>
<proteinExistence type="predicted"/>
<dbReference type="GO" id="GO:0005525">
    <property type="term" value="F:GTP binding"/>
    <property type="evidence" value="ECO:0007669"/>
    <property type="project" value="InterPro"/>
</dbReference>
<name>A0AAV7K8H4_9METZ</name>
<dbReference type="GO" id="GO:0003924">
    <property type="term" value="F:GTPase activity"/>
    <property type="evidence" value="ECO:0007669"/>
    <property type="project" value="InterPro"/>
</dbReference>
<dbReference type="EMBL" id="JAKMXF010000111">
    <property type="protein sequence ID" value="KAI6657621.1"/>
    <property type="molecule type" value="Genomic_DNA"/>
</dbReference>
<dbReference type="AlphaFoldDB" id="A0AAV7K8H4"/>
<dbReference type="PANTHER" id="PTHR47979">
    <property type="entry name" value="DRAB11-RELATED"/>
    <property type="match status" value="1"/>
</dbReference>
<dbReference type="PROSITE" id="PS51419">
    <property type="entry name" value="RAB"/>
    <property type="match status" value="1"/>
</dbReference>
<reference evidence="1 2" key="1">
    <citation type="journal article" date="2023" name="BMC Biol.">
        <title>The compact genome of the sponge Oopsacas minuta (Hexactinellida) is lacking key metazoan core genes.</title>
        <authorList>
            <person name="Santini S."/>
            <person name="Schenkelaars Q."/>
            <person name="Jourda C."/>
            <person name="Duchesne M."/>
            <person name="Belahbib H."/>
            <person name="Rocher C."/>
            <person name="Selva M."/>
            <person name="Riesgo A."/>
            <person name="Vervoort M."/>
            <person name="Leys S.P."/>
            <person name="Kodjabachian L."/>
            <person name="Le Bivic A."/>
            <person name="Borchiellini C."/>
            <person name="Claverie J.M."/>
            <person name="Renard E."/>
        </authorList>
    </citation>
    <scope>NUCLEOTIDE SEQUENCE [LARGE SCALE GENOMIC DNA]</scope>
    <source>
        <strain evidence="1">SPO-2</strain>
    </source>
</reference>
<dbReference type="InterPro" id="IPR027417">
    <property type="entry name" value="P-loop_NTPase"/>
</dbReference>
<dbReference type="Gene3D" id="3.40.50.300">
    <property type="entry name" value="P-loop containing nucleotide triphosphate hydrolases"/>
    <property type="match status" value="1"/>
</dbReference>
<comment type="caution">
    <text evidence="1">The sequence shown here is derived from an EMBL/GenBank/DDBJ whole genome shotgun (WGS) entry which is preliminary data.</text>
</comment>
<keyword evidence="2" id="KW-1185">Reference proteome</keyword>
<sequence>MATQDRTVLKDLSQFGCVLRIVLVGDDSVGCNTLISQFTKSSLTTRPAYRQCEVAIDGINVKIILFHWRNLAARQTTPKIAIESWGKMLHGALLVFDLSNHKSLGEIENFLSNLCHLTSCAKAIVGNKMDYLSRDTTLPILLEGKDIAKKHSLSFFLTNALTGENVEQVLISIAAEALVAVSKKTLPSLYLQQPSTKISTQIIELDIDDTHHDGDTITIHDNVRTEGVQSNCCRYF</sequence>
<gene>
    <name evidence="1" type="ORF">LOD99_364</name>
</gene>
<dbReference type="SMART" id="SM00173">
    <property type="entry name" value="RAS"/>
    <property type="match status" value="1"/>
</dbReference>